<name>A0A1C0APQ3_9ACTN</name>
<dbReference type="InterPro" id="IPR001046">
    <property type="entry name" value="NRAMP_fam"/>
</dbReference>
<comment type="caution">
    <text evidence="6">The sequence shown here is derived from an EMBL/GenBank/DDBJ whole genome shotgun (WGS) entry which is preliminary data.</text>
</comment>
<keyword evidence="3" id="KW-0812">Transmembrane</keyword>
<accession>A0A1C0APQ3</accession>
<sequence length="402" mass="41688">MTRRTVALLGPAFVAAMAYVDPGNVAANLTAGATFGYLLVWSLVLACLMAMLVQYLSAKLGVVTGQSLSGLVRASLLRRRRGKVWRALYAAQALAVAIATDVAEVVGGAIALNLLFGLPLPVGAVIVGLVAIVMLQWLRSHGEVFFEVLLIGVLAIIAIGFMTSLIWLPPDPAQVIGGLVPRFAGAESLQLAAAMLGATVMPHAVYLHSELARSRHEGSSETVPRLLRVQRVDVMIALTVAGVVNVSMLLFAAAALRGATVDSIEAAHGEVTALVGPLAATVFAIGLLFSGVGSAIVGTDAGAGMVRDLVSPKITPTVRRLITLVPAVAILMIGLAPTQALVQSQLVLSFGIGFAVVPLVVLTASRRTMGDYRNPRWLTAAAWVVVAAVLSLNVAVVATSFG</sequence>
<dbReference type="NCBIfam" id="NF037982">
    <property type="entry name" value="Nramp_1"/>
    <property type="match status" value="1"/>
</dbReference>
<organism evidence="6 7">
    <name type="scientific">Tessaracoccus lapidicaptus</name>
    <dbReference type="NCBI Taxonomy" id="1427523"/>
    <lineage>
        <taxon>Bacteria</taxon>
        <taxon>Bacillati</taxon>
        <taxon>Actinomycetota</taxon>
        <taxon>Actinomycetes</taxon>
        <taxon>Propionibacteriales</taxon>
        <taxon>Propionibacteriaceae</taxon>
        <taxon>Tessaracoccus</taxon>
    </lineage>
</organism>
<evidence type="ECO:0000313" key="6">
    <source>
        <dbReference type="EMBL" id="OCL36354.1"/>
    </source>
</evidence>
<gene>
    <name evidence="6" type="ORF">BCR15_00285</name>
</gene>
<evidence type="ECO:0000256" key="3">
    <source>
        <dbReference type="ARBA" id="ARBA00022692"/>
    </source>
</evidence>
<comment type="subcellular location">
    <subcellularLocation>
        <location evidence="1">Membrane</location>
        <topology evidence="1">Multi-pass membrane protein</topology>
    </subcellularLocation>
</comment>
<dbReference type="GO" id="GO:0005886">
    <property type="term" value="C:plasma membrane"/>
    <property type="evidence" value="ECO:0007669"/>
    <property type="project" value="TreeGrafter"/>
</dbReference>
<evidence type="ECO:0000256" key="5">
    <source>
        <dbReference type="ARBA" id="ARBA00023136"/>
    </source>
</evidence>
<dbReference type="EMBL" id="MBQD01000011">
    <property type="protein sequence ID" value="OCL36354.1"/>
    <property type="molecule type" value="Genomic_DNA"/>
</dbReference>
<dbReference type="GO" id="GO:0005384">
    <property type="term" value="F:manganese ion transmembrane transporter activity"/>
    <property type="evidence" value="ECO:0007669"/>
    <property type="project" value="TreeGrafter"/>
</dbReference>
<evidence type="ECO:0000256" key="2">
    <source>
        <dbReference type="ARBA" id="ARBA00022448"/>
    </source>
</evidence>
<keyword evidence="2" id="KW-0813">Transport</keyword>
<dbReference type="PANTHER" id="PTHR11706">
    <property type="entry name" value="SOLUTE CARRIER PROTEIN FAMILY 11 MEMBER"/>
    <property type="match status" value="1"/>
</dbReference>
<keyword evidence="7" id="KW-1185">Reference proteome</keyword>
<dbReference type="PANTHER" id="PTHR11706:SF33">
    <property type="entry name" value="NATURAL RESISTANCE-ASSOCIATED MACROPHAGE PROTEIN 2"/>
    <property type="match status" value="1"/>
</dbReference>
<evidence type="ECO:0000256" key="4">
    <source>
        <dbReference type="ARBA" id="ARBA00022989"/>
    </source>
</evidence>
<dbReference type="PRINTS" id="PR00447">
    <property type="entry name" value="NATRESASSCMP"/>
</dbReference>
<keyword evidence="5" id="KW-0472">Membrane</keyword>
<evidence type="ECO:0000313" key="7">
    <source>
        <dbReference type="Proteomes" id="UP000093501"/>
    </source>
</evidence>
<dbReference type="Pfam" id="PF01566">
    <property type="entry name" value="Nramp"/>
    <property type="match status" value="1"/>
</dbReference>
<dbReference type="Proteomes" id="UP000093501">
    <property type="component" value="Unassembled WGS sequence"/>
</dbReference>
<keyword evidence="4" id="KW-1133">Transmembrane helix</keyword>
<dbReference type="AlphaFoldDB" id="A0A1C0APQ3"/>
<protein>
    <submittedName>
        <fullName evidence="6">Divalent metal cation transporter</fullName>
    </submittedName>
</protein>
<dbReference type="GO" id="GO:0034755">
    <property type="term" value="P:iron ion transmembrane transport"/>
    <property type="evidence" value="ECO:0007669"/>
    <property type="project" value="TreeGrafter"/>
</dbReference>
<reference evidence="7" key="1">
    <citation type="submission" date="2016-07" db="EMBL/GenBank/DDBJ databases">
        <authorList>
            <person name="Florea S."/>
            <person name="Webb J.S."/>
            <person name="Jaromczyk J."/>
            <person name="Schardl C.L."/>
        </authorList>
    </citation>
    <scope>NUCLEOTIDE SEQUENCE [LARGE SCALE GENOMIC DNA]</scope>
    <source>
        <strain evidence="7">IPBSL-7</strain>
    </source>
</reference>
<dbReference type="GO" id="GO:0015086">
    <property type="term" value="F:cadmium ion transmembrane transporter activity"/>
    <property type="evidence" value="ECO:0007669"/>
    <property type="project" value="TreeGrafter"/>
</dbReference>
<proteinExistence type="predicted"/>
<evidence type="ECO:0000256" key="1">
    <source>
        <dbReference type="ARBA" id="ARBA00004141"/>
    </source>
</evidence>